<feature type="binding site" evidence="4">
    <location>
        <position position="286"/>
    </location>
    <ligand>
        <name>S-adenosyl-L-methionine</name>
        <dbReference type="ChEBI" id="CHEBI:59789"/>
    </ligand>
</feature>
<dbReference type="InterPro" id="IPR029063">
    <property type="entry name" value="SAM-dependent_MTases_sf"/>
</dbReference>
<dbReference type="PANTHER" id="PTHR11061">
    <property type="entry name" value="RNA M5U METHYLTRANSFERASE"/>
    <property type="match status" value="1"/>
</dbReference>
<comment type="caution">
    <text evidence="7">The sequence shown here is derived from an EMBL/GenBank/DDBJ whole genome shotgun (WGS) entry which is preliminary data.</text>
</comment>
<feature type="active site" description="Nucleophile" evidence="4">
    <location>
        <position position="411"/>
    </location>
</feature>
<dbReference type="CDD" id="cd02440">
    <property type="entry name" value="AdoMet_MTases"/>
    <property type="match status" value="1"/>
</dbReference>
<feature type="active site" evidence="5">
    <location>
        <position position="411"/>
    </location>
</feature>
<dbReference type="InterPro" id="IPR002792">
    <property type="entry name" value="TRAM_dom"/>
</dbReference>
<feature type="domain" description="TRAM" evidence="6">
    <location>
        <begin position="3"/>
        <end position="61"/>
    </location>
</feature>
<dbReference type="Pfam" id="PF05958">
    <property type="entry name" value="tRNA_U5-meth_tr"/>
    <property type="match status" value="1"/>
</dbReference>
<keyword evidence="3 4" id="KW-0949">S-adenosyl-L-methionine</keyword>
<dbReference type="SUPFAM" id="SSF53335">
    <property type="entry name" value="S-adenosyl-L-methionine-dependent methyltransferases"/>
    <property type="match status" value="1"/>
</dbReference>
<name>A0ABS0TAE6_9STAP</name>
<dbReference type="NCBIfam" id="TIGR00479">
    <property type="entry name" value="rumA"/>
    <property type="match status" value="1"/>
</dbReference>
<organism evidence="7 8">
    <name type="scientific">Staphylococcus canis</name>
    <dbReference type="NCBI Taxonomy" id="2724942"/>
    <lineage>
        <taxon>Bacteria</taxon>
        <taxon>Bacillati</taxon>
        <taxon>Bacillota</taxon>
        <taxon>Bacilli</taxon>
        <taxon>Bacillales</taxon>
        <taxon>Staphylococcaceae</taxon>
        <taxon>Staphylococcus</taxon>
    </lineage>
</organism>
<keyword evidence="2 4" id="KW-0808">Transferase</keyword>
<dbReference type="EMBL" id="JABANU010000007">
    <property type="protein sequence ID" value="MBI5974743.1"/>
    <property type="molecule type" value="Genomic_DNA"/>
</dbReference>
<dbReference type="PANTHER" id="PTHR11061:SF30">
    <property type="entry name" value="TRNA (URACIL(54)-C(5))-METHYLTRANSFERASE"/>
    <property type="match status" value="1"/>
</dbReference>
<accession>A0ABS0TAE6</accession>
<evidence type="ECO:0000313" key="8">
    <source>
        <dbReference type="Proteomes" id="UP000751852"/>
    </source>
</evidence>
<evidence type="ECO:0000259" key="6">
    <source>
        <dbReference type="PROSITE" id="PS50926"/>
    </source>
</evidence>
<evidence type="ECO:0000256" key="2">
    <source>
        <dbReference type="ARBA" id="ARBA00022679"/>
    </source>
</evidence>
<dbReference type="Gene3D" id="3.40.50.150">
    <property type="entry name" value="Vaccinia Virus protein VP39"/>
    <property type="match status" value="1"/>
</dbReference>
<dbReference type="InterPro" id="IPR030391">
    <property type="entry name" value="MeTrfase_TrmA_CS"/>
</dbReference>
<dbReference type="PROSITE" id="PS01230">
    <property type="entry name" value="TRMA_1"/>
    <property type="match status" value="1"/>
</dbReference>
<evidence type="ECO:0000256" key="5">
    <source>
        <dbReference type="PROSITE-ProRule" id="PRU10015"/>
    </source>
</evidence>
<dbReference type="PROSITE" id="PS51687">
    <property type="entry name" value="SAM_MT_RNA_M5U"/>
    <property type="match status" value="1"/>
</dbReference>
<feature type="binding site" evidence="4">
    <location>
        <position position="336"/>
    </location>
    <ligand>
        <name>S-adenosyl-L-methionine</name>
        <dbReference type="ChEBI" id="CHEBI:59789"/>
    </ligand>
</feature>
<protein>
    <submittedName>
        <fullName evidence="7">23S rRNA (Uracil(1939)-C(5))-methyltransferase RlmD</fullName>
        <ecNumber evidence="7">2.1.1.190</ecNumber>
    </submittedName>
</protein>
<evidence type="ECO:0000256" key="3">
    <source>
        <dbReference type="ARBA" id="ARBA00022691"/>
    </source>
</evidence>
<dbReference type="InterPro" id="IPR030390">
    <property type="entry name" value="MeTrfase_TrmA_AS"/>
</dbReference>
<dbReference type="Gene3D" id="2.40.50.1070">
    <property type="match status" value="1"/>
</dbReference>
<dbReference type="GO" id="GO:0008168">
    <property type="term" value="F:methyltransferase activity"/>
    <property type="evidence" value="ECO:0007669"/>
    <property type="project" value="UniProtKB-KW"/>
</dbReference>
<sequence length="453" mass="52004">MAIVEKNQIYEGKVIDLTHEGHGVIKIDRYPIFVPMSLIDELITFKVIKVKKNFAIGKLIEVKVKSDSRVEAPCPYYSKCGGCQLQHLSYEAQLAMKREQVVNLFERKGQFENVKIHDTVGALDPWRYRNKSQIPVGLTKEGQVKMGFYRQRSHDIIDIDHCMIQYETQDEIMQFLKRLIDSYQIKPYQEVKHKGLLRHIVIRKGYYSQEVMIIFVINGNQLPHQNDIIEAIVSQFPNVTSIKVNQNKEKSNVIMGKTSHTIYGKDVITDQLNDTHFEISDLSFYQINVPQTQKLYNIAKDYAHLTGEEIVLDTYCGIGTISLMMAPYAKHVYGVEVVEAAIDNAKQNAQKNYITNTTFEVGASEDVMIRWKNQGIQPDVVTIDPPRKGCDPVFIETLLELEPKRIVYVSCNPSTQLRDVQMLSDKYQLIEITPVDMFPQTTHVETVALLVKK</sequence>
<proteinExistence type="inferred from homology"/>
<feature type="binding site" evidence="4">
    <location>
        <position position="384"/>
    </location>
    <ligand>
        <name>S-adenosyl-L-methionine</name>
        <dbReference type="ChEBI" id="CHEBI:59789"/>
    </ligand>
</feature>
<dbReference type="Proteomes" id="UP000751852">
    <property type="component" value="Unassembled WGS sequence"/>
</dbReference>
<feature type="binding site" evidence="4">
    <location>
        <position position="315"/>
    </location>
    <ligand>
        <name>S-adenosyl-L-methionine</name>
        <dbReference type="ChEBI" id="CHEBI:59789"/>
    </ligand>
</feature>
<dbReference type="EC" id="2.1.1.190" evidence="7"/>
<comment type="similarity">
    <text evidence="4">Belongs to the class I-like SAM-binding methyltransferase superfamily. RNA M5U methyltransferase family.</text>
</comment>
<dbReference type="RefSeq" id="WP_198617529.1">
    <property type="nucleotide sequence ID" value="NZ_JABANU010000007.1"/>
</dbReference>
<dbReference type="SUPFAM" id="SSF50249">
    <property type="entry name" value="Nucleic acid-binding proteins"/>
    <property type="match status" value="1"/>
</dbReference>
<dbReference type="GO" id="GO:0032259">
    <property type="term" value="P:methylation"/>
    <property type="evidence" value="ECO:0007669"/>
    <property type="project" value="UniProtKB-KW"/>
</dbReference>
<gene>
    <name evidence="7" type="primary">rlmD</name>
    <name evidence="7" type="ORF">HHH54_03900</name>
</gene>
<dbReference type="InterPro" id="IPR012340">
    <property type="entry name" value="NA-bd_OB-fold"/>
</dbReference>
<evidence type="ECO:0000256" key="1">
    <source>
        <dbReference type="ARBA" id="ARBA00022603"/>
    </source>
</evidence>
<keyword evidence="1 4" id="KW-0489">Methyltransferase</keyword>
<keyword evidence="8" id="KW-1185">Reference proteome</keyword>
<dbReference type="InterPro" id="IPR010280">
    <property type="entry name" value="U5_MeTrfase_fam"/>
</dbReference>
<evidence type="ECO:0000256" key="4">
    <source>
        <dbReference type="PROSITE-ProRule" id="PRU01024"/>
    </source>
</evidence>
<dbReference type="PROSITE" id="PS01231">
    <property type="entry name" value="TRMA_2"/>
    <property type="match status" value="1"/>
</dbReference>
<evidence type="ECO:0000313" key="7">
    <source>
        <dbReference type="EMBL" id="MBI5974743.1"/>
    </source>
</evidence>
<dbReference type="PROSITE" id="PS50926">
    <property type="entry name" value="TRAM"/>
    <property type="match status" value="1"/>
</dbReference>
<reference evidence="7 8" key="1">
    <citation type="submission" date="2020-04" db="EMBL/GenBank/DDBJ databases">
        <title>Staphylococcus species from domestic dog.</title>
        <authorList>
            <person name="Paterson G.K."/>
        </authorList>
    </citation>
    <scope>NUCLEOTIDE SEQUENCE [LARGE SCALE GENOMIC DNA]</scope>
    <source>
        <strain evidence="7 8">H16/1A</strain>
    </source>
</reference>
<dbReference type="Gene3D" id="2.40.50.140">
    <property type="entry name" value="Nucleic acid-binding proteins"/>
    <property type="match status" value="1"/>
</dbReference>